<organism evidence="13 14">
    <name type="scientific">Cellvibrio polysaccharolyticus</name>
    <dbReference type="NCBI Taxonomy" id="2082724"/>
    <lineage>
        <taxon>Bacteria</taxon>
        <taxon>Pseudomonadati</taxon>
        <taxon>Pseudomonadota</taxon>
        <taxon>Gammaproteobacteria</taxon>
        <taxon>Cellvibrionales</taxon>
        <taxon>Cellvibrionaceae</taxon>
        <taxon>Cellvibrio</taxon>
    </lineage>
</organism>
<dbReference type="InterPro" id="IPR006076">
    <property type="entry name" value="FAD-dep_OxRdtase"/>
</dbReference>
<dbReference type="NCBIfam" id="NF033855">
    <property type="entry name" value="tRNA_MNMC2"/>
    <property type="match status" value="1"/>
</dbReference>
<dbReference type="GO" id="GO:0005737">
    <property type="term" value="C:cytoplasm"/>
    <property type="evidence" value="ECO:0007669"/>
    <property type="project" value="UniProtKB-SubCell"/>
</dbReference>
<dbReference type="RefSeq" id="WP_193908686.1">
    <property type="nucleotide sequence ID" value="NZ_PRDL01000001.1"/>
</dbReference>
<dbReference type="HAMAP" id="MF_01102">
    <property type="entry name" value="MnmC"/>
    <property type="match status" value="1"/>
</dbReference>
<dbReference type="EC" id="2.1.1.61" evidence="10"/>
<dbReference type="GO" id="GO:0004808">
    <property type="term" value="F:tRNA (5-methylaminomethyl-2-thiouridylate)(34)-methyltransferase activity"/>
    <property type="evidence" value="ECO:0007669"/>
    <property type="project" value="UniProtKB-EC"/>
</dbReference>
<evidence type="ECO:0000313" key="13">
    <source>
        <dbReference type="EMBL" id="MBE8717092.1"/>
    </source>
</evidence>
<evidence type="ECO:0000256" key="1">
    <source>
        <dbReference type="ARBA" id="ARBA00022490"/>
    </source>
</evidence>
<dbReference type="Proteomes" id="UP000652567">
    <property type="component" value="Unassembled WGS sequence"/>
</dbReference>
<keyword evidence="3 10" id="KW-0285">Flavoprotein</keyword>
<feature type="region of interest" description="FAD-dependent cmnm(5)s(2)U34 oxidoreductase" evidence="10">
    <location>
        <begin position="287"/>
        <end position="680"/>
    </location>
</feature>
<comment type="subcellular location">
    <subcellularLocation>
        <location evidence="10">Cytoplasm</location>
    </subcellularLocation>
</comment>
<dbReference type="Pfam" id="PF01266">
    <property type="entry name" value="DAO"/>
    <property type="match status" value="1"/>
</dbReference>
<dbReference type="GO" id="GO:0002098">
    <property type="term" value="P:tRNA wobble uridine modification"/>
    <property type="evidence" value="ECO:0007669"/>
    <property type="project" value="TreeGrafter"/>
</dbReference>
<dbReference type="PANTHER" id="PTHR13847">
    <property type="entry name" value="SARCOSINE DEHYDROGENASE-RELATED"/>
    <property type="match status" value="1"/>
</dbReference>
<feature type="domain" description="FAD dependent oxidoreductase" evidence="11">
    <location>
        <begin position="285"/>
        <end position="647"/>
    </location>
</feature>
<dbReference type="Gene3D" id="3.40.50.150">
    <property type="entry name" value="Vaccinia Virus protein VP39"/>
    <property type="match status" value="1"/>
</dbReference>
<dbReference type="GO" id="GO:0050660">
    <property type="term" value="F:flavin adenine dinucleotide binding"/>
    <property type="evidence" value="ECO:0007669"/>
    <property type="project" value="UniProtKB-UniRule"/>
</dbReference>
<dbReference type="NCBIfam" id="NF002481">
    <property type="entry name" value="PRK01747.1-2"/>
    <property type="match status" value="1"/>
</dbReference>
<reference evidence="13" key="1">
    <citation type="submission" date="2018-07" db="EMBL/GenBank/DDBJ databases">
        <title>Genome assembly of strain Ka43.</title>
        <authorList>
            <person name="Kukolya J."/>
            <person name="Nagy I."/>
            <person name="Horvath B."/>
            <person name="Toth A."/>
        </authorList>
    </citation>
    <scope>NUCLEOTIDE SEQUENCE</scope>
    <source>
        <strain evidence="13">KB43</strain>
    </source>
</reference>
<dbReference type="Pfam" id="PF05430">
    <property type="entry name" value="Methyltransf_30"/>
    <property type="match status" value="1"/>
</dbReference>
<dbReference type="NCBIfam" id="TIGR03197">
    <property type="entry name" value="MnmC_Cterm"/>
    <property type="match status" value="1"/>
</dbReference>
<keyword evidence="1 10" id="KW-0963">Cytoplasm</keyword>
<dbReference type="GO" id="GO:0016645">
    <property type="term" value="F:oxidoreductase activity, acting on the CH-NH group of donors"/>
    <property type="evidence" value="ECO:0007669"/>
    <property type="project" value="InterPro"/>
</dbReference>
<keyword evidence="5 10" id="KW-0949">S-adenosyl-L-methionine</keyword>
<dbReference type="Gene3D" id="3.30.9.10">
    <property type="entry name" value="D-Amino Acid Oxidase, subunit A, domain 2"/>
    <property type="match status" value="1"/>
</dbReference>
<evidence type="ECO:0000256" key="5">
    <source>
        <dbReference type="ARBA" id="ARBA00022691"/>
    </source>
</evidence>
<comment type="function">
    <text evidence="10">Catalyzes the last two steps in the biosynthesis of 5-methylaminomethyl-2-thiouridine (mnm(5)s(2)U) at the wobble position (U34) in tRNA. Catalyzes the FAD-dependent demodification of cmnm(5)s(2)U34 to nm(5)s(2)U34, followed by the transfer of a methyl group from S-adenosyl-L-methionine to nm(5)s(2)U34, to form mnm(5)s(2)U34.</text>
</comment>
<dbReference type="SUPFAM" id="SSF51905">
    <property type="entry name" value="FAD/NAD(P)-binding domain"/>
    <property type="match status" value="1"/>
</dbReference>
<dbReference type="InterPro" id="IPR008471">
    <property type="entry name" value="MnmC-like_methylTransf"/>
</dbReference>
<comment type="caution">
    <text evidence="13">The sequence shown here is derived from an EMBL/GenBank/DDBJ whole genome shotgun (WGS) entry which is preliminary data.</text>
</comment>
<dbReference type="InterPro" id="IPR047785">
    <property type="entry name" value="tRNA_MNMC2"/>
</dbReference>
<comment type="cofactor">
    <cofactor evidence="10">
        <name>FAD</name>
        <dbReference type="ChEBI" id="CHEBI:57692"/>
    </cofactor>
</comment>
<comment type="similarity">
    <text evidence="10">In the N-terminal section; belongs to the methyltransferase superfamily. tRNA (mnm(5)s(2)U34)-methyltransferase family.</text>
</comment>
<evidence type="ECO:0000256" key="9">
    <source>
        <dbReference type="ARBA" id="ARBA00023268"/>
    </source>
</evidence>
<dbReference type="InterPro" id="IPR017610">
    <property type="entry name" value="tRNA_S-uridine_synth_MnmC_C"/>
</dbReference>
<evidence type="ECO:0000256" key="7">
    <source>
        <dbReference type="ARBA" id="ARBA00022827"/>
    </source>
</evidence>
<feature type="domain" description="MnmC-like methyltransferase" evidence="12">
    <location>
        <begin position="113"/>
        <end position="243"/>
    </location>
</feature>
<evidence type="ECO:0000256" key="8">
    <source>
        <dbReference type="ARBA" id="ARBA00023002"/>
    </source>
</evidence>
<keyword evidence="7 10" id="KW-0274">FAD</keyword>
<dbReference type="EMBL" id="PRDL01000001">
    <property type="protein sequence ID" value="MBE8717092.1"/>
    <property type="molecule type" value="Genomic_DNA"/>
</dbReference>
<keyword evidence="9 10" id="KW-0511">Multifunctional enzyme</keyword>
<protein>
    <recommendedName>
        <fullName evidence="10">tRNA 5-methylaminomethyl-2-thiouridine biosynthesis bifunctional protein MnmC</fullName>
        <shortName evidence="10">tRNA mnm(5)s(2)U biosynthesis bifunctional protein</shortName>
    </recommendedName>
    <domain>
        <recommendedName>
            <fullName evidence="10">tRNA (mnm(5)s(2)U34)-methyltransferase</fullName>
            <ecNumber evidence="10">2.1.1.61</ecNumber>
        </recommendedName>
    </domain>
    <domain>
        <recommendedName>
            <fullName evidence="10">FAD-dependent cmnm(5)s(2)U34 oxidoreductase</fullName>
            <ecNumber evidence="10">1.5.-.-</ecNumber>
        </recommendedName>
    </domain>
</protein>
<feature type="region of interest" description="tRNA (mnm(5)s(2)U34)-methyltransferase" evidence="10">
    <location>
        <begin position="1"/>
        <end position="245"/>
    </location>
</feature>
<comment type="similarity">
    <text evidence="10">In the C-terminal section; belongs to the DAO family.</text>
</comment>
<evidence type="ECO:0000256" key="4">
    <source>
        <dbReference type="ARBA" id="ARBA00022679"/>
    </source>
</evidence>
<dbReference type="GO" id="GO:0032259">
    <property type="term" value="P:methylation"/>
    <property type="evidence" value="ECO:0007669"/>
    <property type="project" value="UniProtKB-KW"/>
</dbReference>
<name>A0A928V5N8_9GAMM</name>
<gene>
    <name evidence="10" type="primary">mnmC</name>
    <name evidence="13" type="ORF">C4F51_07785</name>
</gene>
<keyword evidence="4 10" id="KW-0808">Transferase</keyword>
<dbReference type="EC" id="1.5.-.-" evidence="10"/>
<dbReference type="AlphaFoldDB" id="A0A928V5N8"/>
<accession>A0A928V5N8</accession>
<evidence type="ECO:0000256" key="10">
    <source>
        <dbReference type="HAMAP-Rule" id="MF_01102"/>
    </source>
</evidence>
<evidence type="ECO:0000256" key="2">
    <source>
        <dbReference type="ARBA" id="ARBA00022603"/>
    </source>
</evidence>
<keyword evidence="6 10" id="KW-0819">tRNA processing</keyword>
<dbReference type="PANTHER" id="PTHR13847:SF283">
    <property type="entry name" value="TRNA 5-METHYLAMINOMETHYL-2-THIOURIDINE BIOSYNTHESIS BIFUNCTIONAL PROTEIN MNMC"/>
    <property type="match status" value="1"/>
</dbReference>
<comment type="catalytic activity">
    <reaction evidence="10">
        <text>5-aminomethyl-2-thiouridine(34) in tRNA + S-adenosyl-L-methionine = 5-methylaminomethyl-2-thiouridine(34) in tRNA + S-adenosyl-L-homocysteine + H(+)</text>
        <dbReference type="Rhea" id="RHEA:19569"/>
        <dbReference type="Rhea" id="RHEA-COMP:10195"/>
        <dbReference type="Rhea" id="RHEA-COMP:10197"/>
        <dbReference type="ChEBI" id="CHEBI:15378"/>
        <dbReference type="ChEBI" id="CHEBI:57856"/>
        <dbReference type="ChEBI" id="CHEBI:59789"/>
        <dbReference type="ChEBI" id="CHEBI:74454"/>
        <dbReference type="ChEBI" id="CHEBI:74455"/>
        <dbReference type="EC" id="2.1.1.61"/>
    </reaction>
</comment>
<proteinExistence type="inferred from homology"/>
<sequence length="680" mass="74776">MSDPTRPAELQWDEEGQPVSRQFGDVYFSKLNGLEETRHVFLQHNQLPERFGGLGAHDVFSIGETGFGSGLNFLAAWQLWRQTANPTARLHFISAEKYPLSPADLKKSLSLWPELSDLADNLIAQYPAFLHAGFHRVLFDEGKVQLTLMIGDAADMFCQLTSRQLHHQQAVIDAWFLDGFAPAKNPEMWTDALFAAILRLSGTATTAATFSAAGIVKRGLRGAGFKVKKVPGFGRKREMVKAVVAAPSAEPLASDVPVADLPPLPAEPGWSLTHQPETFSQRSALVIGGGLAGCHTAYALACRGWQVTLLERDPHIANGASGNLQGIVYARLSPKLETQALFNLSCLQYALRYYAPFWQDESIGSACGVLQLASDDNEQRWQDSLKPLFGNYPALVQFVDQQQASQLAGIALQHGGLHFPNAGWIAPQRLCELLTSHPNVRTLTSTNIIELSQYIDGWQARDSSGQLHQANVAIIANAHEASLFSQSQHLPMKSIRGQTTWLSATERTRGVQRVICAEGYFSPATGTPATHCAGATFSLNDDDREIRAEDHQHNLNNLNTLLGPEHRVESTQISGGRVCFRAATPDYLPMVGQLPQYDAFLHDYSLLRKDAKTEIATPGKYWPGLFVNVGHGSRGLAYTPLCAELLACQINNEPLPVDKQLARALHPGRFIIRNLMRKRV</sequence>
<evidence type="ECO:0000313" key="14">
    <source>
        <dbReference type="Proteomes" id="UP000652567"/>
    </source>
</evidence>
<keyword evidence="8 10" id="KW-0560">Oxidoreductase</keyword>
<dbReference type="Gene3D" id="3.50.50.60">
    <property type="entry name" value="FAD/NAD(P)-binding domain"/>
    <property type="match status" value="1"/>
</dbReference>
<keyword evidence="2 10" id="KW-0489">Methyltransferase</keyword>
<evidence type="ECO:0000256" key="6">
    <source>
        <dbReference type="ARBA" id="ARBA00022694"/>
    </source>
</evidence>
<dbReference type="InterPro" id="IPR023032">
    <property type="entry name" value="tRNA_MAMT_biosynth_bifunc_MnmC"/>
</dbReference>
<keyword evidence="14" id="KW-1185">Reference proteome</keyword>
<evidence type="ECO:0000259" key="12">
    <source>
        <dbReference type="Pfam" id="PF05430"/>
    </source>
</evidence>
<evidence type="ECO:0000256" key="3">
    <source>
        <dbReference type="ARBA" id="ARBA00022630"/>
    </source>
</evidence>
<evidence type="ECO:0000259" key="11">
    <source>
        <dbReference type="Pfam" id="PF01266"/>
    </source>
</evidence>
<dbReference type="InterPro" id="IPR036188">
    <property type="entry name" value="FAD/NAD-bd_sf"/>
</dbReference>
<dbReference type="InterPro" id="IPR029063">
    <property type="entry name" value="SAM-dependent_MTases_sf"/>
</dbReference>